<protein>
    <submittedName>
        <fullName evidence="1">Uncharacterized protein</fullName>
    </submittedName>
</protein>
<accession>E1YBG0</accession>
<reference evidence="1" key="1">
    <citation type="journal article" date="2011" name="Environ. Microbiol.">
        <title>Genomic insights into the metabolic potential of the polycyclic aromatic hydrocarbon degrading sulfate-reducing Deltaproteobacterium N47.</title>
        <authorList>
            <person name="Bergmann F."/>
            <person name="Selesi D."/>
            <person name="Weinmaier T."/>
            <person name="Tischler P."/>
            <person name="Rattei T."/>
            <person name="Meckenstock R.U."/>
        </authorList>
    </citation>
    <scope>NUCLEOTIDE SEQUENCE</scope>
</reference>
<evidence type="ECO:0000313" key="1">
    <source>
        <dbReference type="EMBL" id="CBX27904.1"/>
    </source>
</evidence>
<organism evidence="1">
    <name type="scientific">uncultured Desulfobacterium sp</name>
    <dbReference type="NCBI Taxonomy" id="201089"/>
    <lineage>
        <taxon>Bacteria</taxon>
        <taxon>Pseudomonadati</taxon>
        <taxon>Thermodesulfobacteriota</taxon>
        <taxon>Desulfobacteria</taxon>
        <taxon>Desulfobacterales</taxon>
        <taxon>Desulfobacteriaceae</taxon>
        <taxon>Desulfobacterium</taxon>
        <taxon>environmental samples</taxon>
    </lineage>
</organism>
<proteinExistence type="predicted"/>
<sequence>MEISETFHFFYGETIKNSSYLRRNMYDRYAWLSP</sequence>
<dbReference type="EMBL" id="FR695868">
    <property type="protein sequence ID" value="CBX27904.1"/>
    <property type="molecule type" value="Genomic_DNA"/>
</dbReference>
<gene>
    <name evidence="1" type="ORF">N47_G32280</name>
</gene>
<dbReference type="AlphaFoldDB" id="E1YBG0"/>
<name>E1YBG0_9BACT</name>